<dbReference type="AlphaFoldDB" id="A0A397SWE9"/>
<gene>
    <name evidence="2" type="ORF">C1645_826795</name>
</gene>
<proteinExistence type="predicted"/>
<feature type="compositionally biased region" description="Basic residues" evidence="1">
    <location>
        <begin position="24"/>
        <end position="44"/>
    </location>
</feature>
<evidence type="ECO:0000313" key="3">
    <source>
        <dbReference type="Proteomes" id="UP000265703"/>
    </source>
</evidence>
<organism evidence="2 3">
    <name type="scientific">Glomus cerebriforme</name>
    <dbReference type="NCBI Taxonomy" id="658196"/>
    <lineage>
        <taxon>Eukaryota</taxon>
        <taxon>Fungi</taxon>
        <taxon>Fungi incertae sedis</taxon>
        <taxon>Mucoromycota</taxon>
        <taxon>Glomeromycotina</taxon>
        <taxon>Glomeromycetes</taxon>
        <taxon>Glomerales</taxon>
        <taxon>Glomeraceae</taxon>
        <taxon>Glomus</taxon>
    </lineage>
</organism>
<protein>
    <submittedName>
        <fullName evidence="2">Uncharacterized protein</fullName>
    </submittedName>
</protein>
<name>A0A397SWE9_9GLOM</name>
<accession>A0A397SWE9</accession>
<comment type="caution">
    <text evidence="2">The sequence shown here is derived from an EMBL/GenBank/DDBJ whole genome shotgun (WGS) entry which is preliminary data.</text>
</comment>
<dbReference type="Proteomes" id="UP000265703">
    <property type="component" value="Unassembled WGS sequence"/>
</dbReference>
<dbReference type="OrthoDB" id="2449170at2759"/>
<dbReference type="EMBL" id="QKYT01000277">
    <property type="protein sequence ID" value="RIA88147.1"/>
    <property type="molecule type" value="Genomic_DNA"/>
</dbReference>
<feature type="region of interest" description="Disordered" evidence="1">
    <location>
        <begin position="142"/>
        <end position="165"/>
    </location>
</feature>
<evidence type="ECO:0000313" key="2">
    <source>
        <dbReference type="EMBL" id="RIA88147.1"/>
    </source>
</evidence>
<reference evidence="2 3" key="1">
    <citation type="submission" date="2018-06" db="EMBL/GenBank/DDBJ databases">
        <title>Comparative genomics reveals the genomic features of Rhizophagus irregularis, R. cerebriforme, R. diaphanum and Gigaspora rosea, and their symbiotic lifestyle signature.</title>
        <authorList>
            <person name="Morin E."/>
            <person name="San Clemente H."/>
            <person name="Chen E.C.H."/>
            <person name="De La Providencia I."/>
            <person name="Hainaut M."/>
            <person name="Kuo A."/>
            <person name="Kohler A."/>
            <person name="Murat C."/>
            <person name="Tang N."/>
            <person name="Roy S."/>
            <person name="Loubradou J."/>
            <person name="Henrissat B."/>
            <person name="Grigoriev I.V."/>
            <person name="Corradi N."/>
            <person name="Roux C."/>
            <person name="Martin F.M."/>
        </authorList>
    </citation>
    <scope>NUCLEOTIDE SEQUENCE [LARGE SCALE GENOMIC DNA]</scope>
    <source>
        <strain evidence="2 3">DAOM 227022</strain>
    </source>
</reference>
<feature type="region of interest" description="Disordered" evidence="1">
    <location>
        <begin position="13"/>
        <end position="44"/>
    </location>
</feature>
<keyword evidence="3" id="KW-1185">Reference proteome</keyword>
<sequence>MLYGRWHSRHRVSNIESQGENRIKQNKRRAKKNSRMQDKKKRRTQAANYLIEGNDKYIRRYPEEDLVKILKDSGYYFEEWEETDPESLRKNPPTLKQKRVHLDKTPASVPPIGAQSWCLNEEALKRFNRSSANILVYDYDTDDVQDNSNNDTKDEDNNGEETQIEQILERREKLKKN</sequence>
<evidence type="ECO:0000256" key="1">
    <source>
        <dbReference type="SAM" id="MobiDB-lite"/>
    </source>
</evidence>